<organism evidence="1 2">
    <name type="scientific">Boeremia exigua</name>
    <dbReference type="NCBI Taxonomy" id="749465"/>
    <lineage>
        <taxon>Eukaryota</taxon>
        <taxon>Fungi</taxon>
        <taxon>Dikarya</taxon>
        <taxon>Ascomycota</taxon>
        <taxon>Pezizomycotina</taxon>
        <taxon>Dothideomycetes</taxon>
        <taxon>Pleosporomycetidae</taxon>
        <taxon>Pleosporales</taxon>
        <taxon>Pleosporineae</taxon>
        <taxon>Didymellaceae</taxon>
        <taxon>Boeremia</taxon>
    </lineage>
</organism>
<evidence type="ECO:0000313" key="1">
    <source>
        <dbReference type="EMBL" id="KAJ8117006.1"/>
    </source>
</evidence>
<comment type="caution">
    <text evidence="1">The sequence shown here is derived from an EMBL/GenBank/DDBJ whole genome shotgun (WGS) entry which is preliminary data.</text>
</comment>
<evidence type="ECO:0000313" key="2">
    <source>
        <dbReference type="Proteomes" id="UP001153331"/>
    </source>
</evidence>
<keyword evidence="2" id="KW-1185">Reference proteome</keyword>
<dbReference type="Proteomes" id="UP001153331">
    <property type="component" value="Unassembled WGS sequence"/>
</dbReference>
<sequence length="457" mass="48607">MARRRMQRPTPIQIVPMRAKRQGAGLGAAGPGSAEEGPESPDSPGSSPSTTGAPSPDDSSDSEDDEPPSPITSTSTAASSIPKPSSTSSPPSLSTSSSQSTSTTLSPFSRPSSSSTSSQTSSSQTLSSSSTSKVSPAFTQTPTSRNIDAGAPPLVTSSSTVVDTTSPTSTTTPTSPISPTTSVSQFFSSKVARPTQLTTASVSASASPRPSFSGAPIAENDPPRRTRPEPTLMSKGAEAAAITLSIIGAIALVVSILLYCKRRRRRRNERLEAELERDAATHAALSLPQPTYSNDSTTRFAGSGPHMTQFSDRSNTLFGAASYSRPETVSTRDRSRIPMPQPTPNPFADPPLNKAYDVLAGRPRSTTLTDRGSWIKNPFQNPESERFDPFGELQAKARRERVKQVELARREAELERQFQEKEKMGLAPPRRVMERNGSGVTFEGMGVLDRSAEGAYR</sequence>
<name>A0ACC2IP49_9PLEO</name>
<accession>A0ACC2IP49</accession>
<dbReference type="EMBL" id="JAPHNI010000070">
    <property type="protein sequence ID" value="KAJ8117006.1"/>
    <property type="molecule type" value="Genomic_DNA"/>
</dbReference>
<protein>
    <submittedName>
        <fullName evidence="1">Uncharacterized protein</fullName>
    </submittedName>
</protein>
<proteinExistence type="predicted"/>
<reference evidence="1" key="1">
    <citation type="submission" date="2022-11" db="EMBL/GenBank/DDBJ databases">
        <title>Genome Sequence of Boeremia exigua.</title>
        <authorList>
            <person name="Buettner E."/>
        </authorList>
    </citation>
    <scope>NUCLEOTIDE SEQUENCE</scope>
    <source>
        <strain evidence="1">CU02</strain>
    </source>
</reference>
<gene>
    <name evidence="1" type="ORF">OPT61_g1690</name>
</gene>